<dbReference type="PANTHER" id="PTHR13691">
    <property type="entry name" value="RIBOSOMAL PROTEIN L2"/>
    <property type="match status" value="1"/>
</dbReference>
<evidence type="ECO:0000256" key="3">
    <source>
        <dbReference type="ARBA" id="ARBA00023274"/>
    </source>
</evidence>
<dbReference type="InterPro" id="IPR014722">
    <property type="entry name" value="Rib_uL2_dom2"/>
</dbReference>
<accession>A0A8D8W7A3</accession>
<dbReference type="Gene3D" id="2.40.50.140">
    <property type="entry name" value="Nucleic acid-binding proteins"/>
    <property type="match status" value="1"/>
</dbReference>
<dbReference type="Pfam" id="PF03947">
    <property type="entry name" value="Ribosomal_L2_C"/>
    <property type="match status" value="1"/>
</dbReference>
<dbReference type="GO" id="GO:0032543">
    <property type="term" value="P:mitochondrial translation"/>
    <property type="evidence" value="ECO:0007669"/>
    <property type="project" value="TreeGrafter"/>
</dbReference>
<dbReference type="InterPro" id="IPR022669">
    <property type="entry name" value="Ribosomal_uL2_C"/>
</dbReference>
<dbReference type="GO" id="GO:0005762">
    <property type="term" value="C:mitochondrial large ribosomal subunit"/>
    <property type="evidence" value="ECO:0007669"/>
    <property type="project" value="TreeGrafter"/>
</dbReference>
<dbReference type="SMART" id="SM01382">
    <property type="entry name" value="Ribosomal_L2_C"/>
    <property type="match status" value="1"/>
</dbReference>
<organism evidence="6">
    <name type="scientific">Cacopsylla melanoneura</name>
    <dbReference type="NCBI Taxonomy" id="428564"/>
    <lineage>
        <taxon>Eukaryota</taxon>
        <taxon>Metazoa</taxon>
        <taxon>Ecdysozoa</taxon>
        <taxon>Arthropoda</taxon>
        <taxon>Hexapoda</taxon>
        <taxon>Insecta</taxon>
        <taxon>Pterygota</taxon>
        <taxon>Neoptera</taxon>
        <taxon>Paraneoptera</taxon>
        <taxon>Hemiptera</taxon>
        <taxon>Sternorrhyncha</taxon>
        <taxon>Psylloidea</taxon>
        <taxon>Psyllidae</taxon>
        <taxon>Psyllinae</taxon>
        <taxon>Cacopsylla</taxon>
    </lineage>
</organism>
<dbReference type="Gene3D" id="2.30.30.30">
    <property type="match status" value="1"/>
</dbReference>
<keyword evidence="2 6" id="KW-0689">Ribosomal protein</keyword>
<evidence type="ECO:0000259" key="4">
    <source>
        <dbReference type="SMART" id="SM01382"/>
    </source>
</evidence>
<dbReference type="EMBL" id="HBUF01146718">
    <property type="protein sequence ID" value="CAG6647389.1"/>
    <property type="molecule type" value="Transcribed_RNA"/>
</dbReference>
<comment type="similarity">
    <text evidence="1">Belongs to the universal ribosomal protein uL2 family.</text>
</comment>
<dbReference type="GO" id="GO:0003723">
    <property type="term" value="F:RNA binding"/>
    <property type="evidence" value="ECO:0007669"/>
    <property type="project" value="TreeGrafter"/>
</dbReference>
<evidence type="ECO:0000256" key="2">
    <source>
        <dbReference type="ARBA" id="ARBA00022980"/>
    </source>
</evidence>
<dbReference type="EMBL" id="HBUF01261677">
    <property type="protein sequence ID" value="CAG6683053.1"/>
    <property type="molecule type" value="Transcribed_RNA"/>
</dbReference>
<dbReference type="EMBL" id="HBUF01261678">
    <property type="protein sequence ID" value="CAG6683055.1"/>
    <property type="molecule type" value="Transcribed_RNA"/>
</dbReference>
<proteinExistence type="inferred from homology"/>
<dbReference type="SUPFAM" id="SSF50104">
    <property type="entry name" value="Translation proteins SH3-like domain"/>
    <property type="match status" value="1"/>
</dbReference>
<dbReference type="EMBL" id="HBUF01657452">
    <property type="protein sequence ID" value="CAG6788044.1"/>
    <property type="molecule type" value="Transcribed_RNA"/>
</dbReference>
<sequence length="369" mass="41342">MKGPSFQGKLSPKMFNLRCLLQSLPVHSDQKVLSIAARSMWNCTHLDRVNVKRNKKTPAKNYRRMVFYPTDHKGDLAYTVEPLYYRHLAGRDPVSGRVIVDGLGGGIKEKVQWVHIHRQGPTDDSPPKQEKVLQIIKTPSQSVRTADLALVGDGDFLKLILATENMKAGDIIKTSQFIPRIAVRASEGDAYPVGALPLGSRVCCVEKFPGEGAHYARSAGNSVLLVRNLHDTIVIQLPSKQEVAISKHCMAVVGRISNPDHINDHIGTPNRLRELGNRPRSGLWQRKTGHDGRKIRPLPPLKIVKRSPEYDTFQLTMPTMRIKTKALNKKTGLGGAGEQLYEEKLRRLRREEEALGARNGFLMEKKDSY</sequence>
<dbReference type="InterPro" id="IPR012340">
    <property type="entry name" value="NA-bd_OB-fold"/>
</dbReference>
<dbReference type="InterPro" id="IPR008991">
    <property type="entry name" value="Translation_prot_SH3-like_sf"/>
</dbReference>
<dbReference type="AlphaFoldDB" id="A0A8D8W7A3"/>
<evidence type="ECO:0000313" key="6">
    <source>
        <dbReference type="EMBL" id="CAG6647389.1"/>
    </source>
</evidence>
<feature type="domain" description="Large ribosomal subunit protein uL2 RNA-binding" evidence="5">
    <location>
        <begin position="90"/>
        <end position="174"/>
    </location>
</feature>
<dbReference type="SMART" id="SM01383">
    <property type="entry name" value="Ribosomal_L2"/>
    <property type="match status" value="1"/>
</dbReference>
<protein>
    <submittedName>
        <fullName evidence="6">39S ribosomal protein L2, mitochondrial</fullName>
    </submittedName>
</protein>
<feature type="domain" description="Large ribosomal subunit protein uL2 C-terminal" evidence="4">
    <location>
        <begin position="185"/>
        <end position="300"/>
    </location>
</feature>
<dbReference type="SUPFAM" id="SSF50249">
    <property type="entry name" value="Nucleic acid-binding proteins"/>
    <property type="match status" value="1"/>
</dbReference>
<dbReference type="InterPro" id="IPR002171">
    <property type="entry name" value="Ribosomal_uL2"/>
</dbReference>
<keyword evidence="3" id="KW-0687">Ribonucleoprotein</keyword>
<evidence type="ECO:0000259" key="5">
    <source>
        <dbReference type="SMART" id="SM01383"/>
    </source>
</evidence>
<dbReference type="InterPro" id="IPR022666">
    <property type="entry name" value="Ribosomal_uL2_RNA-bd_dom"/>
</dbReference>
<reference evidence="6" key="1">
    <citation type="submission" date="2021-05" db="EMBL/GenBank/DDBJ databases">
        <authorList>
            <person name="Alioto T."/>
            <person name="Alioto T."/>
            <person name="Gomez Garrido J."/>
        </authorList>
    </citation>
    <scope>NUCLEOTIDE SEQUENCE</scope>
</reference>
<name>A0A8D8W7A3_9HEMI</name>
<dbReference type="PANTHER" id="PTHR13691:SF73">
    <property type="entry name" value="LARGE RIBOSOMAL SUBUNIT PROTEIN UL2M"/>
    <property type="match status" value="1"/>
</dbReference>
<dbReference type="GO" id="GO:0003735">
    <property type="term" value="F:structural constituent of ribosome"/>
    <property type="evidence" value="ECO:0007669"/>
    <property type="project" value="InterPro"/>
</dbReference>
<evidence type="ECO:0000256" key="1">
    <source>
        <dbReference type="ARBA" id="ARBA00005636"/>
    </source>
</evidence>